<dbReference type="Proteomes" id="UP000218231">
    <property type="component" value="Unassembled WGS sequence"/>
</dbReference>
<feature type="compositionally biased region" description="Polar residues" evidence="1">
    <location>
        <begin position="21"/>
        <end position="31"/>
    </location>
</feature>
<evidence type="ECO:0000313" key="2">
    <source>
        <dbReference type="EMBL" id="PAV74501.1"/>
    </source>
</evidence>
<feature type="compositionally biased region" description="Basic and acidic residues" evidence="1">
    <location>
        <begin position="93"/>
        <end position="104"/>
    </location>
</feature>
<dbReference type="EMBL" id="LIAE01008328">
    <property type="protein sequence ID" value="PAV74501.1"/>
    <property type="molecule type" value="Genomic_DNA"/>
</dbReference>
<evidence type="ECO:0000313" key="3">
    <source>
        <dbReference type="Proteomes" id="UP000218231"/>
    </source>
</evidence>
<name>A0A2A2KKL7_9BILA</name>
<evidence type="ECO:0000256" key="1">
    <source>
        <dbReference type="SAM" id="MobiDB-lite"/>
    </source>
</evidence>
<feature type="region of interest" description="Disordered" evidence="1">
    <location>
        <begin position="21"/>
        <end position="104"/>
    </location>
</feature>
<sequence length="104" mass="11406">MALCRERLALLLEQHVDDSNTWRTSATTSLRENCAGDRLTETSSSSGQSRALRQASSSTQRPSGTIRSLCSAKGMKVSGPISPSWGCSQRKRASTETMRRSSRR</sequence>
<reference evidence="2 3" key="1">
    <citation type="journal article" date="2017" name="Curr. Biol.">
        <title>Genome architecture and evolution of a unichromosomal asexual nematode.</title>
        <authorList>
            <person name="Fradin H."/>
            <person name="Zegar C."/>
            <person name="Gutwein M."/>
            <person name="Lucas J."/>
            <person name="Kovtun M."/>
            <person name="Corcoran D."/>
            <person name="Baugh L.R."/>
            <person name="Kiontke K."/>
            <person name="Gunsalus K."/>
            <person name="Fitch D.H."/>
            <person name="Piano F."/>
        </authorList>
    </citation>
    <scope>NUCLEOTIDE SEQUENCE [LARGE SCALE GENOMIC DNA]</scope>
    <source>
        <strain evidence="2">PF1309</strain>
    </source>
</reference>
<protein>
    <submittedName>
        <fullName evidence="2">Uncharacterized protein</fullName>
    </submittedName>
</protein>
<proteinExistence type="predicted"/>
<keyword evidence="3" id="KW-1185">Reference proteome</keyword>
<dbReference type="AlphaFoldDB" id="A0A2A2KKL7"/>
<feature type="compositionally biased region" description="Polar residues" evidence="1">
    <location>
        <begin position="41"/>
        <end position="68"/>
    </location>
</feature>
<comment type="caution">
    <text evidence="2">The sequence shown here is derived from an EMBL/GenBank/DDBJ whole genome shotgun (WGS) entry which is preliminary data.</text>
</comment>
<organism evidence="2 3">
    <name type="scientific">Diploscapter pachys</name>
    <dbReference type="NCBI Taxonomy" id="2018661"/>
    <lineage>
        <taxon>Eukaryota</taxon>
        <taxon>Metazoa</taxon>
        <taxon>Ecdysozoa</taxon>
        <taxon>Nematoda</taxon>
        <taxon>Chromadorea</taxon>
        <taxon>Rhabditida</taxon>
        <taxon>Rhabditina</taxon>
        <taxon>Rhabditomorpha</taxon>
        <taxon>Rhabditoidea</taxon>
        <taxon>Rhabditidae</taxon>
        <taxon>Diploscapter</taxon>
    </lineage>
</organism>
<accession>A0A2A2KKL7</accession>
<gene>
    <name evidence="2" type="ORF">WR25_09703</name>
</gene>